<feature type="domain" description="Calcineurin-like phosphoesterase" evidence="1">
    <location>
        <begin position="41"/>
        <end position="230"/>
    </location>
</feature>
<dbReference type="AlphaFoldDB" id="A0A7W9SEM6"/>
<dbReference type="InterPro" id="IPR004843">
    <property type="entry name" value="Calcineurin-like_PHP"/>
</dbReference>
<dbReference type="InterPro" id="IPR029052">
    <property type="entry name" value="Metallo-depent_PP-like"/>
</dbReference>
<protein>
    <recommendedName>
        <fullName evidence="1">Calcineurin-like phosphoesterase domain-containing protein</fullName>
    </recommendedName>
</protein>
<dbReference type="GeneID" id="85014285"/>
<evidence type="ECO:0000313" key="2">
    <source>
        <dbReference type="EMBL" id="MBB6040763.1"/>
    </source>
</evidence>
<name>A0A7W9SEM6_9FIRM</name>
<sequence length="295" mass="34345">MTFLFLLILPILLLIYSHWERNQLRVERYRISTDKVNKAYRFLFLTDLHDKSFGKDNTLLLKKIEELKPRWIFIGGDFPISYSGEKTAERDEVENSCRLLYALAEKYPLYYAFGNHEEKLFSKEDFQGKQQAFWKALEKVELLENRSLRLEQDLELSGLSLDLSYYQPLLWKKKKPLGEEDKKNWEKAIEATGENRPKNIFRIALMHSPFYQAEMEALPVDLVLSGHFHGGAIGFPGFALMTPQYKFFVKNPRGLRKVGGQWHFTGRGLGTHSINVRLANFPELACFDILPMGEA</sequence>
<organism evidence="2 3">
    <name type="scientific">Oribacterium sinus</name>
    <dbReference type="NCBI Taxonomy" id="237576"/>
    <lineage>
        <taxon>Bacteria</taxon>
        <taxon>Bacillati</taxon>
        <taxon>Bacillota</taxon>
        <taxon>Clostridia</taxon>
        <taxon>Lachnospirales</taxon>
        <taxon>Lachnospiraceae</taxon>
        <taxon>Oribacterium</taxon>
    </lineage>
</organism>
<proteinExistence type="predicted"/>
<dbReference type="PANTHER" id="PTHR31302:SF0">
    <property type="entry name" value="TRANSMEMBRANE PROTEIN WITH METALLOPHOSPHOESTERASE DOMAIN"/>
    <property type="match status" value="1"/>
</dbReference>
<dbReference type="Pfam" id="PF00149">
    <property type="entry name" value="Metallophos"/>
    <property type="match status" value="1"/>
</dbReference>
<dbReference type="Proteomes" id="UP000522163">
    <property type="component" value="Unassembled WGS sequence"/>
</dbReference>
<gene>
    <name evidence="2" type="ORF">HNQ46_000726</name>
</gene>
<comment type="caution">
    <text evidence="2">The sequence shown here is derived from an EMBL/GenBank/DDBJ whole genome shotgun (WGS) entry which is preliminary data.</text>
</comment>
<accession>A0A7W9SEM6</accession>
<dbReference type="SUPFAM" id="SSF56300">
    <property type="entry name" value="Metallo-dependent phosphatases"/>
    <property type="match status" value="1"/>
</dbReference>
<evidence type="ECO:0000313" key="3">
    <source>
        <dbReference type="Proteomes" id="UP000522163"/>
    </source>
</evidence>
<reference evidence="2 3" key="1">
    <citation type="submission" date="2020-08" db="EMBL/GenBank/DDBJ databases">
        <title>Genomic Encyclopedia of Type Strains, Phase IV (KMG-IV): sequencing the most valuable type-strain genomes for metagenomic binning, comparative biology and taxonomic classification.</title>
        <authorList>
            <person name="Goeker M."/>
        </authorList>
    </citation>
    <scope>NUCLEOTIDE SEQUENCE [LARGE SCALE GENOMIC DNA]</scope>
    <source>
        <strain evidence="2 3">DSM 17245</strain>
    </source>
</reference>
<dbReference type="PANTHER" id="PTHR31302">
    <property type="entry name" value="TRANSMEMBRANE PROTEIN WITH METALLOPHOSPHOESTERASE DOMAIN-RELATED"/>
    <property type="match status" value="1"/>
</dbReference>
<dbReference type="GO" id="GO:0016787">
    <property type="term" value="F:hydrolase activity"/>
    <property type="evidence" value="ECO:0007669"/>
    <property type="project" value="InterPro"/>
</dbReference>
<dbReference type="InterPro" id="IPR051158">
    <property type="entry name" value="Metallophosphoesterase_sf"/>
</dbReference>
<dbReference type="Gene3D" id="3.60.21.10">
    <property type="match status" value="1"/>
</dbReference>
<evidence type="ECO:0000259" key="1">
    <source>
        <dbReference type="Pfam" id="PF00149"/>
    </source>
</evidence>
<dbReference type="EMBL" id="JACHHH010000003">
    <property type="protein sequence ID" value="MBB6040763.1"/>
    <property type="molecule type" value="Genomic_DNA"/>
</dbReference>
<dbReference type="RefSeq" id="WP_183683127.1">
    <property type="nucleotide sequence ID" value="NZ_JACHHH010000003.1"/>
</dbReference>